<feature type="transmembrane region" description="Helical" evidence="4">
    <location>
        <begin position="12"/>
        <end position="31"/>
    </location>
</feature>
<organism evidence="6 7">
    <name type="scientific">Candidatus Anaerobutyricum stercoris</name>
    <dbReference type="NCBI Taxonomy" id="2838457"/>
    <lineage>
        <taxon>Bacteria</taxon>
        <taxon>Bacillati</taxon>
        <taxon>Bacillota</taxon>
        <taxon>Clostridia</taxon>
        <taxon>Lachnospirales</taxon>
        <taxon>Lachnospiraceae</taxon>
        <taxon>Anaerobutyricum</taxon>
    </lineage>
</organism>
<dbReference type="InterPro" id="IPR028082">
    <property type="entry name" value="Peripla_BP_I"/>
</dbReference>
<keyword evidence="4" id="KW-0812">Transmembrane</keyword>
<evidence type="ECO:0000256" key="2">
    <source>
        <dbReference type="ARBA" id="ARBA00007639"/>
    </source>
</evidence>
<sequence length="327" mass="36126">MLRMNRRYRRLFWMLLIAVNLTAAGTAFYLYTSGKDYSVSQKERAHFIGLSYMTMNNEFYKIISEEINARIEAEGDRMVMRDPALDVERQITQIEEMLDMGIDVLVVTPVDSEKIGDVLKKAREKGVSIVVLDTGVSDQEVADCTITSDNYGAGAAVGEYFLQQHETARVVIMTHQVAQSGRDRVQGFLDVVSGQEGIEVVKTIECEGQTEIAMPGMQEAIAEGTDFDTVFCLNDLAAVGVVAALEENDMLDQVDVYGVDGSPDAKAMIHEGMMSATAAQFPSEIGSRAADAIYRLLSGESVEKMTLTPVQLITPDNVEEFGMDRWQ</sequence>
<comment type="caution">
    <text evidence="6">The sequence shown here is derived from an EMBL/GenBank/DDBJ whole genome shotgun (WGS) entry which is preliminary data.</text>
</comment>
<evidence type="ECO:0000256" key="1">
    <source>
        <dbReference type="ARBA" id="ARBA00004196"/>
    </source>
</evidence>
<dbReference type="Proteomes" id="UP000824049">
    <property type="component" value="Unassembled WGS sequence"/>
</dbReference>
<dbReference type="CDD" id="cd19971">
    <property type="entry name" value="PBP1_ABC_sugar_binding-like"/>
    <property type="match status" value="1"/>
</dbReference>
<dbReference type="Gene3D" id="3.40.50.2300">
    <property type="match status" value="2"/>
</dbReference>
<comment type="similarity">
    <text evidence="2">Belongs to the bacterial solute-binding protein 2 family.</text>
</comment>
<dbReference type="AlphaFoldDB" id="A0A9D2EJP0"/>
<comment type="subcellular location">
    <subcellularLocation>
        <location evidence="1">Cell envelope</location>
    </subcellularLocation>
</comment>
<evidence type="ECO:0000259" key="5">
    <source>
        <dbReference type="Pfam" id="PF13407"/>
    </source>
</evidence>
<evidence type="ECO:0000256" key="3">
    <source>
        <dbReference type="ARBA" id="ARBA00022729"/>
    </source>
</evidence>
<keyword evidence="4" id="KW-0472">Membrane</keyword>
<keyword evidence="4" id="KW-1133">Transmembrane helix</keyword>
<dbReference type="GO" id="GO:0030246">
    <property type="term" value="F:carbohydrate binding"/>
    <property type="evidence" value="ECO:0007669"/>
    <property type="project" value="UniProtKB-ARBA"/>
</dbReference>
<feature type="domain" description="Periplasmic binding protein" evidence="5">
    <location>
        <begin position="48"/>
        <end position="300"/>
    </location>
</feature>
<proteinExistence type="inferred from homology"/>
<dbReference type="InterPro" id="IPR025997">
    <property type="entry name" value="SBP_2_dom"/>
</dbReference>
<dbReference type="PANTHER" id="PTHR46847:SF2">
    <property type="entry name" value="ABC TRANSPORTER SUGAR-BINDING PROTEIN"/>
    <property type="match status" value="1"/>
</dbReference>
<evidence type="ECO:0000313" key="7">
    <source>
        <dbReference type="Proteomes" id="UP000824049"/>
    </source>
</evidence>
<name>A0A9D2EJP0_9FIRM</name>
<gene>
    <name evidence="6" type="ORF">H9968_01660</name>
</gene>
<dbReference type="EMBL" id="DXBR01000020">
    <property type="protein sequence ID" value="HIZ38620.1"/>
    <property type="molecule type" value="Genomic_DNA"/>
</dbReference>
<evidence type="ECO:0000256" key="4">
    <source>
        <dbReference type="SAM" id="Phobius"/>
    </source>
</evidence>
<evidence type="ECO:0000313" key="6">
    <source>
        <dbReference type="EMBL" id="HIZ38620.1"/>
    </source>
</evidence>
<reference evidence="6" key="2">
    <citation type="submission" date="2021-04" db="EMBL/GenBank/DDBJ databases">
        <authorList>
            <person name="Gilroy R."/>
        </authorList>
    </citation>
    <scope>NUCLEOTIDE SEQUENCE</scope>
    <source>
        <strain evidence="6">CHK179-28034</strain>
    </source>
</reference>
<protein>
    <submittedName>
        <fullName evidence="6">Sugar ABC transporter substrate-binding protein</fullName>
    </submittedName>
</protein>
<accession>A0A9D2EJP0</accession>
<dbReference type="PANTHER" id="PTHR46847">
    <property type="entry name" value="D-ALLOSE-BINDING PERIPLASMIC PROTEIN-RELATED"/>
    <property type="match status" value="1"/>
</dbReference>
<reference evidence="6" key="1">
    <citation type="journal article" date="2021" name="PeerJ">
        <title>Extensive microbial diversity within the chicken gut microbiome revealed by metagenomics and culture.</title>
        <authorList>
            <person name="Gilroy R."/>
            <person name="Ravi A."/>
            <person name="Getino M."/>
            <person name="Pursley I."/>
            <person name="Horton D.L."/>
            <person name="Alikhan N.F."/>
            <person name="Baker D."/>
            <person name="Gharbi K."/>
            <person name="Hall N."/>
            <person name="Watson M."/>
            <person name="Adriaenssens E.M."/>
            <person name="Foster-Nyarko E."/>
            <person name="Jarju S."/>
            <person name="Secka A."/>
            <person name="Antonio M."/>
            <person name="Oren A."/>
            <person name="Chaudhuri R.R."/>
            <person name="La Ragione R."/>
            <person name="Hildebrand F."/>
            <person name="Pallen M.J."/>
        </authorList>
    </citation>
    <scope>NUCLEOTIDE SEQUENCE</scope>
    <source>
        <strain evidence="6">CHK179-28034</strain>
    </source>
</reference>
<keyword evidence="3" id="KW-0732">Signal</keyword>
<dbReference type="SUPFAM" id="SSF53822">
    <property type="entry name" value="Periplasmic binding protein-like I"/>
    <property type="match status" value="1"/>
</dbReference>
<dbReference type="GO" id="GO:0030313">
    <property type="term" value="C:cell envelope"/>
    <property type="evidence" value="ECO:0007669"/>
    <property type="project" value="UniProtKB-SubCell"/>
</dbReference>
<dbReference type="Pfam" id="PF13407">
    <property type="entry name" value="Peripla_BP_4"/>
    <property type="match status" value="1"/>
</dbReference>